<name>A0A7I8XJ70_BURXY</name>
<dbReference type="SUPFAM" id="SSF101690">
    <property type="entry name" value="PAZ domain"/>
    <property type="match status" value="1"/>
</dbReference>
<dbReference type="InterPro" id="IPR003165">
    <property type="entry name" value="Piwi"/>
</dbReference>
<keyword evidence="3" id="KW-1185">Reference proteome</keyword>
<dbReference type="InterPro" id="IPR012337">
    <property type="entry name" value="RNaseH-like_sf"/>
</dbReference>
<dbReference type="Pfam" id="PF02170">
    <property type="entry name" value="PAZ"/>
    <property type="match status" value="1"/>
</dbReference>
<sequence>MFEKSAVLAEPSTSEILSSLAENLGAMRGFSNCGLLSSKVSNTMSSGPKTTLNPNKNTLTEKTKIENEAVELLKSLSLKEGDTSVMPKPAPGTVGKPFTVATNMYAVKVPDRKIYRYDMTISGVTPKDKTVEFTKKSEESLVIADRVNVCRTTWRVIFHNHPDFFGRDPHAVYYDLQSTLYSLQPLPMPDDTLTLTIDIADINSEEERAVFKGIRRIDILIKKAKSNVIELGDLSTIHNPETGKKDRSILNIIELIVNQTPMFSEKQFLSLRGSTAYVVDAAKYGLEEVPLDEGQTKYLAAGVKRSGCYIEGWSEGQNAVGMLLETRRSPFHSCLNLIDYIHQHASLRRYYNDFIRGQASDRDLGHITAVLRKIVFNVTHNKSRRIEVSGFHRSNCTTMNPSIGCSLEEYFYKQGIKLEMPRCHAVLVKNKGQHIYYPPEMLVVADNQLVLEKQMEAREKAAMIKIAAVRPDVLVNESRAGAAAIKLRDSPYTEASGVKFSKDVMKVQARQLPAPVMEYSSGVSHLKNGEAAWDQLPFVRGARIKNYSLYVIGTEGQMEPAICEADQKRLQQHLKTAANRFGMDIGQLADTRWIFDYEVDDVIAQNAEHGVDLVYFISPESIKTAHDSMKHAEHKFKTVVTQDIRENTVRKVIQRAGATLENLIAKTNLKLGGVNYSVRAGTAEVQEQLGKTLFIGISNSQPGSKTAVDKAQGKGAKKNEKPGVLGYCANICEDKDTFAGDFMYIDAYRLEIYNRLILLTKRCVAHFKENRGHAPESVVFYYSGVAEGQFDNLLKLSVPLMKEGIREANNDVEIPLCVISVQKANNLSLFPLEFPRPRPDSRDHQFNVPPGTVVDTKVVHPIYTQFFLVPHTAIKGSARAPRFTVLLNEPAFTLDTIEGFSHALCYEHQIVGRATALPTPLMVAEDYANRGRHVFLAAEYEDKKSQYRLPRRPDGDLDLEKLTEDLSYERCPELRKRRVNA</sequence>
<comment type="caution">
    <text evidence="2">The sequence shown here is derived from an EMBL/GenBank/DDBJ whole genome shotgun (WGS) entry which is preliminary data.</text>
</comment>
<dbReference type="GO" id="GO:0003723">
    <property type="term" value="F:RNA binding"/>
    <property type="evidence" value="ECO:0007669"/>
    <property type="project" value="InterPro"/>
</dbReference>
<dbReference type="Gene3D" id="2.170.260.10">
    <property type="entry name" value="paz domain"/>
    <property type="match status" value="1"/>
</dbReference>
<protein>
    <submittedName>
        <fullName evidence="2">(pine wood nematode) hypothetical protein</fullName>
    </submittedName>
</protein>
<accession>A0A7I8XJ70</accession>
<dbReference type="InterPro" id="IPR003100">
    <property type="entry name" value="PAZ_dom"/>
</dbReference>
<dbReference type="AlphaFoldDB" id="A0A7I8XJ70"/>
<dbReference type="Pfam" id="PF16486">
    <property type="entry name" value="ArgoN"/>
    <property type="match status" value="1"/>
</dbReference>
<dbReference type="Proteomes" id="UP000659654">
    <property type="component" value="Unassembled WGS sequence"/>
</dbReference>
<dbReference type="Proteomes" id="UP000582659">
    <property type="component" value="Unassembled WGS sequence"/>
</dbReference>
<gene>
    <name evidence="2" type="ORF">BXYJ_LOCUS10963</name>
</gene>
<dbReference type="SMR" id="A0A7I8XJ70"/>
<dbReference type="EMBL" id="CAJFDI010000005">
    <property type="protein sequence ID" value="CAD5230390.1"/>
    <property type="molecule type" value="Genomic_DNA"/>
</dbReference>
<dbReference type="Pfam" id="PF02171">
    <property type="entry name" value="Piwi"/>
    <property type="match status" value="1"/>
</dbReference>
<feature type="domain" description="Piwi" evidence="1">
    <location>
        <begin position="613"/>
        <end position="936"/>
    </location>
</feature>
<dbReference type="PROSITE" id="PS50822">
    <property type="entry name" value="PIWI"/>
    <property type="match status" value="1"/>
</dbReference>
<dbReference type="InterPro" id="IPR032474">
    <property type="entry name" value="Argonaute_N"/>
</dbReference>
<dbReference type="Gene3D" id="3.30.420.10">
    <property type="entry name" value="Ribonuclease H-like superfamily/Ribonuclease H"/>
    <property type="match status" value="1"/>
</dbReference>
<dbReference type="InterPro" id="IPR036085">
    <property type="entry name" value="PAZ_dom_sf"/>
</dbReference>
<dbReference type="Gene3D" id="3.40.50.2300">
    <property type="match status" value="1"/>
</dbReference>
<evidence type="ECO:0000259" key="1">
    <source>
        <dbReference type="PROSITE" id="PS50822"/>
    </source>
</evidence>
<evidence type="ECO:0000313" key="3">
    <source>
        <dbReference type="Proteomes" id="UP000659654"/>
    </source>
</evidence>
<dbReference type="EMBL" id="CAJFCV020000005">
    <property type="protein sequence ID" value="CAG9121307.1"/>
    <property type="molecule type" value="Genomic_DNA"/>
</dbReference>
<dbReference type="InterPro" id="IPR036397">
    <property type="entry name" value="RNaseH_sf"/>
</dbReference>
<proteinExistence type="predicted"/>
<dbReference type="SMART" id="SM00950">
    <property type="entry name" value="Piwi"/>
    <property type="match status" value="1"/>
</dbReference>
<evidence type="ECO:0000313" key="2">
    <source>
        <dbReference type="EMBL" id="CAD5230390.1"/>
    </source>
</evidence>
<dbReference type="SUPFAM" id="SSF53098">
    <property type="entry name" value="Ribonuclease H-like"/>
    <property type="match status" value="1"/>
</dbReference>
<dbReference type="OrthoDB" id="5868801at2759"/>
<reference evidence="2" key="1">
    <citation type="submission" date="2020-09" db="EMBL/GenBank/DDBJ databases">
        <authorList>
            <person name="Kikuchi T."/>
        </authorList>
    </citation>
    <scope>NUCLEOTIDE SEQUENCE</scope>
    <source>
        <strain evidence="2">Ka4C1</strain>
    </source>
</reference>
<dbReference type="PANTHER" id="PTHR22891">
    <property type="entry name" value="EUKARYOTIC TRANSLATION INITIATION FACTOR 2C"/>
    <property type="match status" value="1"/>
</dbReference>
<organism evidence="2 3">
    <name type="scientific">Bursaphelenchus xylophilus</name>
    <name type="common">Pinewood nematode worm</name>
    <name type="synonym">Aphelenchoides xylophilus</name>
    <dbReference type="NCBI Taxonomy" id="6326"/>
    <lineage>
        <taxon>Eukaryota</taxon>
        <taxon>Metazoa</taxon>
        <taxon>Ecdysozoa</taxon>
        <taxon>Nematoda</taxon>
        <taxon>Chromadorea</taxon>
        <taxon>Rhabditida</taxon>
        <taxon>Tylenchina</taxon>
        <taxon>Tylenchomorpha</taxon>
        <taxon>Aphelenchoidea</taxon>
        <taxon>Aphelenchoididae</taxon>
        <taxon>Bursaphelenchus</taxon>
    </lineage>
</organism>